<feature type="region of interest" description="Disordered" evidence="1">
    <location>
        <begin position="197"/>
        <end position="227"/>
    </location>
</feature>
<accession>A0A6J8ATM8</accession>
<feature type="compositionally biased region" description="Basic and acidic residues" evidence="1">
    <location>
        <begin position="35"/>
        <end position="46"/>
    </location>
</feature>
<dbReference type="AlphaFoldDB" id="A0A6J8ATM8"/>
<feature type="compositionally biased region" description="Polar residues" evidence="1">
    <location>
        <begin position="23"/>
        <end position="34"/>
    </location>
</feature>
<name>A0A6J8ATM8_MYTCO</name>
<dbReference type="SUPFAM" id="SSF53098">
    <property type="entry name" value="Ribonuclease H-like"/>
    <property type="match status" value="1"/>
</dbReference>
<evidence type="ECO:0000313" key="3">
    <source>
        <dbReference type="Proteomes" id="UP000507470"/>
    </source>
</evidence>
<keyword evidence="3" id="KW-1185">Reference proteome</keyword>
<feature type="region of interest" description="Disordered" evidence="1">
    <location>
        <begin position="22"/>
        <end position="46"/>
    </location>
</feature>
<dbReference type="Proteomes" id="UP000507470">
    <property type="component" value="Unassembled WGS sequence"/>
</dbReference>
<dbReference type="OrthoDB" id="6159421at2759"/>
<feature type="compositionally biased region" description="Low complexity" evidence="1">
    <location>
        <begin position="204"/>
        <end position="218"/>
    </location>
</feature>
<evidence type="ECO:0000256" key="1">
    <source>
        <dbReference type="SAM" id="MobiDB-lite"/>
    </source>
</evidence>
<organism evidence="2 3">
    <name type="scientific">Mytilus coruscus</name>
    <name type="common">Sea mussel</name>
    <dbReference type="NCBI Taxonomy" id="42192"/>
    <lineage>
        <taxon>Eukaryota</taxon>
        <taxon>Metazoa</taxon>
        <taxon>Spiralia</taxon>
        <taxon>Lophotrochozoa</taxon>
        <taxon>Mollusca</taxon>
        <taxon>Bivalvia</taxon>
        <taxon>Autobranchia</taxon>
        <taxon>Pteriomorphia</taxon>
        <taxon>Mytilida</taxon>
        <taxon>Mytiloidea</taxon>
        <taxon>Mytilidae</taxon>
        <taxon>Mytilinae</taxon>
        <taxon>Mytilus</taxon>
    </lineage>
</organism>
<evidence type="ECO:0000313" key="2">
    <source>
        <dbReference type="EMBL" id="CAC5373912.1"/>
    </source>
</evidence>
<dbReference type="InterPro" id="IPR012337">
    <property type="entry name" value="RNaseH-like_sf"/>
</dbReference>
<gene>
    <name evidence="2" type="ORF">MCOR_11503</name>
</gene>
<dbReference type="PANTHER" id="PTHR46880:SF5">
    <property type="entry name" value="DUF4371 DOMAIN-CONTAINING PROTEIN"/>
    <property type="match status" value="1"/>
</dbReference>
<sequence length="530" mass="59273">MADEPDLVKVLGPNEARKRKLQGTLSSFFKNPTDSAKKSKTDTNEKVKKTYDRNDTRKIKTEWFKQFEWLEIVNCSASKSSESEEKYLKCKVCIAAKKTNAFTVGKSCQNPKKKDDFSKHELTKDHRDALRIPELKSNLGKATVNAYSRCKKGIVALMRTVYTLAKEHIANRKINALTELQVLNGCEELKPLQRITSASGGGTTSTTSDCDDGSSTSNSKDDRARGVPMNYTHHDSVDDIYDTLSDVIQSNILSSVKSSSFFSIQIDEGTDCSNRTTLMIFIRYVDVHGKIQSHFLAVKELSGCTSSEIYDSLQSALHEKGLDMSKMIGFASDCASVMTGVKKGVTTLAKNANPFILTIHCLAHRLALASEKAAKQIPYMVKYLEVVNRLDIKSNIDGTITAIQILETTDGPYFKEFLQKITNDPPTVFPMTSRFNQIHDVLDSQKQRSDFLLCRKHLVKKVVESLQSWFPDSEIMNSFTVLDPNSSCLSEADSNYLDNLISHFGTERKDNSHNVHEAVIDPIKTCVILL</sequence>
<reference evidence="2 3" key="1">
    <citation type="submission" date="2020-06" db="EMBL/GenBank/DDBJ databases">
        <authorList>
            <person name="Li R."/>
            <person name="Bekaert M."/>
        </authorList>
    </citation>
    <scope>NUCLEOTIDE SEQUENCE [LARGE SCALE GENOMIC DNA]</scope>
    <source>
        <strain evidence="3">wild</strain>
    </source>
</reference>
<proteinExistence type="predicted"/>
<dbReference type="PANTHER" id="PTHR46880">
    <property type="entry name" value="RAS-ASSOCIATING DOMAIN-CONTAINING PROTEIN"/>
    <property type="match status" value="1"/>
</dbReference>
<dbReference type="EMBL" id="CACVKT020001977">
    <property type="protein sequence ID" value="CAC5373912.1"/>
    <property type="molecule type" value="Genomic_DNA"/>
</dbReference>
<protein>
    <submittedName>
        <fullName evidence="2">Uncharacterized protein</fullName>
    </submittedName>
</protein>